<keyword evidence="3 7" id="KW-0812">Transmembrane</keyword>
<comment type="similarity">
    <text evidence="2">Belongs to the YIP1 family.</text>
</comment>
<dbReference type="GO" id="GO:0006888">
    <property type="term" value="P:endoplasmic reticulum to Golgi vesicle-mediated transport"/>
    <property type="evidence" value="ECO:0007669"/>
    <property type="project" value="InterPro"/>
</dbReference>
<feature type="region of interest" description="Disordered" evidence="6">
    <location>
        <begin position="1"/>
        <end position="57"/>
    </location>
</feature>
<feature type="transmembrane region" description="Helical" evidence="7">
    <location>
        <begin position="190"/>
        <end position="210"/>
    </location>
</feature>
<keyword evidence="5 7" id="KW-0472">Membrane</keyword>
<dbReference type="PANTHER" id="PTHR21236:SF2">
    <property type="entry name" value="PROTEIN YIPF"/>
    <property type="match status" value="1"/>
</dbReference>
<evidence type="ECO:0000256" key="5">
    <source>
        <dbReference type="ARBA" id="ARBA00023136"/>
    </source>
</evidence>
<feature type="domain" description="PIH1 N-terminal" evidence="9">
    <location>
        <begin position="305"/>
        <end position="431"/>
    </location>
</feature>
<dbReference type="GO" id="GO:0048280">
    <property type="term" value="P:vesicle fusion with Golgi apparatus"/>
    <property type="evidence" value="ECO:0007669"/>
    <property type="project" value="TreeGrafter"/>
</dbReference>
<evidence type="ECO:0000256" key="4">
    <source>
        <dbReference type="ARBA" id="ARBA00022989"/>
    </source>
</evidence>
<dbReference type="InterPro" id="IPR006977">
    <property type="entry name" value="Yip1_dom"/>
</dbReference>
<reference evidence="11" key="1">
    <citation type="submission" date="2022-11" db="UniProtKB">
        <authorList>
            <consortium name="WormBaseParasite"/>
        </authorList>
    </citation>
    <scope>IDENTIFICATION</scope>
</reference>
<dbReference type="Proteomes" id="UP000887560">
    <property type="component" value="Unplaced"/>
</dbReference>
<feature type="transmembrane region" description="Helical" evidence="7">
    <location>
        <begin position="158"/>
        <end position="178"/>
    </location>
</feature>
<evidence type="ECO:0000256" key="6">
    <source>
        <dbReference type="SAM" id="MobiDB-lite"/>
    </source>
</evidence>
<dbReference type="GO" id="GO:0016020">
    <property type="term" value="C:membrane"/>
    <property type="evidence" value="ECO:0007669"/>
    <property type="project" value="UniProtKB-SubCell"/>
</dbReference>
<dbReference type="InterPro" id="IPR045231">
    <property type="entry name" value="Yip1/4-like"/>
</dbReference>
<evidence type="ECO:0000259" key="9">
    <source>
        <dbReference type="Pfam" id="PF08190"/>
    </source>
</evidence>
<organism evidence="10 11">
    <name type="scientific">Meloidogyne floridensis</name>
    <dbReference type="NCBI Taxonomy" id="298350"/>
    <lineage>
        <taxon>Eukaryota</taxon>
        <taxon>Metazoa</taxon>
        <taxon>Ecdysozoa</taxon>
        <taxon>Nematoda</taxon>
        <taxon>Chromadorea</taxon>
        <taxon>Rhabditida</taxon>
        <taxon>Tylenchina</taxon>
        <taxon>Tylenchomorpha</taxon>
        <taxon>Tylenchoidea</taxon>
        <taxon>Meloidogynidae</taxon>
        <taxon>Meloidogyninae</taxon>
        <taxon>Meloidogyne</taxon>
    </lineage>
</organism>
<dbReference type="Pfam" id="PF04893">
    <property type="entry name" value="Yip1"/>
    <property type="match status" value="1"/>
</dbReference>
<dbReference type="Pfam" id="PF08190">
    <property type="entry name" value="PIH1"/>
    <property type="match status" value="1"/>
</dbReference>
<dbReference type="InterPro" id="IPR012981">
    <property type="entry name" value="PIH1_N"/>
</dbReference>
<dbReference type="PANTHER" id="PTHR21236">
    <property type="entry name" value="GOLGI MEMBRANE PROTEIN YIP1"/>
    <property type="match status" value="1"/>
</dbReference>
<dbReference type="WBParaSite" id="scf7180000423761.g11575">
    <property type="protein sequence ID" value="scf7180000423761.g11575"/>
    <property type="gene ID" value="scf7180000423761.g11575"/>
</dbReference>
<comment type="subcellular location">
    <subcellularLocation>
        <location evidence="1">Membrane</location>
        <topology evidence="1">Multi-pass membrane protein</topology>
    </subcellularLocation>
</comment>
<dbReference type="GO" id="GO:0005802">
    <property type="term" value="C:trans-Golgi network"/>
    <property type="evidence" value="ECO:0007669"/>
    <property type="project" value="TreeGrafter"/>
</dbReference>
<keyword evidence="10" id="KW-1185">Reference proteome</keyword>
<accession>A0A915P428</accession>
<protein>
    <submittedName>
        <fullName evidence="11">Yip1 domain-containing protein</fullName>
    </submittedName>
</protein>
<feature type="domain" description="Yip1" evidence="8">
    <location>
        <begin position="119"/>
        <end position="243"/>
    </location>
</feature>
<sequence>MTDPYGYFYENEKNSPTNSNWYTSPPPVPSQNVGQPVNVGGGGWENQNESWRASNTPSPPNVYPYPTYPNQQIPNMFVPSMPTEQASFIEDNFENEPPLLEELGINFEHIRLKTLAVLNPLGTAKEEVIEDQDLAGPLVFCLLFGASLLLHGKLHFGHIYGIGLVGCTGMYALLNLMAQEGKSITFTNTASVLGYCLLPMSLLSLIAAVLSLQGLIGYIFVTLAVLWSGSSSSKLFSIALSMNEFIEKMSGKKLVEIIDKQKRKEDDETWTVHPTPGICVKFKKDSESNFKRPLITNEDIGVPTSSNKFFINLAHCIEIPSPPKDLWKDEEIIAKMMENDKNSFKIPMCVGEMENVEDHNGNISTKIDVIINSEYFEKCIENSEFFRQITLAAICEKIKQNYSININLSNQIILRNKKYIGELNIRQIQKRPLNSILDDNNSKTKNNKILIKEENLINNELIDIDDIEETKPKKPRNFKVQILNGEFMEIKIKVKDNNGQLVREKERITLKMNDDRVVALLDSSSVIADFFLPFMIEIDETTNCEFDSNSSTIFIKCKINFDCDKV</sequence>
<evidence type="ECO:0000313" key="10">
    <source>
        <dbReference type="Proteomes" id="UP000887560"/>
    </source>
</evidence>
<feature type="compositionally biased region" description="Polar residues" evidence="6">
    <location>
        <begin position="14"/>
        <end position="23"/>
    </location>
</feature>
<proteinExistence type="inferred from homology"/>
<keyword evidence="4 7" id="KW-1133">Transmembrane helix</keyword>
<name>A0A915P428_9BILA</name>
<evidence type="ECO:0000313" key="11">
    <source>
        <dbReference type="WBParaSite" id="scf7180000423761.g11575"/>
    </source>
</evidence>
<evidence type="ECO:0000256" key="3">
    <source>
        <dbReference type="ARBA" id="ARBA00022692"/>
    </source>
</evidence>
<evidence type="ECO:0000256" key="7">
    <source>
        <dbReference type="SAM" id="Phobius"/>
    </source>
</evidence>
<evidence type="ECO:0000256" key="1">
    <source>
        <dbReference type="ARBA" id="ARBA00004141"/>
    </source>
</evidence>
<dbReference type="AlphaFoldDB" id="A0A915P428"/>
<evidence type="ECO:0000259" key="8">
    <source>
        <dbReference type="Pfam" id="PF04893"/>
    </source>
</evidence>
<evidence type="ECO:0000256" key="2">
    <source>
        <dbReference type="ARBA" id="ARBA00010596"/>
    </source>
</evidence>